<feature type="signal peptide" evidence="1">
    <location>
        <begin position="1"/>
        <end position="19"/>
    </location>
</feature>
<dbReference type="Gene3D" id="3.90.1580.10">
    <property type="entry name" value="paralog of FGE (formylglycine-generating enzyme)"/>
    <property type="match status" value="1"/>
</dbReference>
<dbReference type="InterPro" id="IPR016187">
    <property type="entry name" value="CTDL_fold"/>
</dbReference>
<dbReference type="Proteomes" id="UP000199021">
    <property type="component" value="Unassembled WGS sequence"/>
</dbReference>
<evidence type="ECO:0000256" key="1">
    <source>
        <dbReference type="SAM" id="SignalP"/>
    </source>
</evidence>
<sequence>MLRLVYLFLFLMAGVTLQANNIQVTNIVLTDQNEGAGTSVIQFDLSWENSWRISVGPANYDAAWVFAKFRVNGGAWRHAVIAGPGAAPAGGTVGIADNLGAFVYRSGDGSGDVSFSDVQLVWDYGASSVDANSVVDVQVFAIEMVYVPEGQFSLGTGFGGIGVDNEAGEFRTRGAVFPSFYQSYPVDSEAAITVGPGLGELYYDENDGGGRPGDQLGPIPAAFPKGFAAFYCMKYEMSQSQYVAFFNTLTQTQRTNLDVTGVDGKGQDTELNRNGVSWDEAGNATTTLPDVPLNYVNNNTLLAYLDWSGLRPMTELEYEKAGRGPAQPINNEFAWGNANIHAMDYEYQNLGTPGEGVSNPGEGVGNAVYNDTNGTPTGPKRCGALAASAVNPTREETGAGYYGVMELTGNLYERCISVGNPEGRAFTGAHGDGQLRFNGSHNVENWPADNNTGFGYRGGSYFNGARFIRLSDRYDASSVLDGSNNRLGFRGVRSAN</sequence>
<name>A0A1H9N1X9_9BACT</name>
<feature type="chain" id="PRO_5011738138" evidence="1">
    <location>
        <begin position="20"/>
        <end position="496"/>
    </location>
</feature>
<dbReference type="InterPro" id="IPR005532">
    <property type="entry name" value="SUMF_dom"/>
</dbReference>
<dbReference type="InParanoid" id="A0A1H9N1X9"/>
<dbReference type="PANTHER" id="PTHR23150">
    <property type="entry name" value="SULFATASE MODIFYING FACTOR 1, 2"/>
    <property type="match status" value="1"/>
</dbReference>
<evidence type="ECO:0000313" key="4">
    <source>
        <dbReference type="Proteomes" id="UP000199021"/>
    </source>
</evidence>
<dbReference type="EMBL" id="FOFB01000033">
    <property type="protein sequence ID" value="SER30000.1"/>
    <property type="molecule type" value="Genomic_DNA"/>
</dbReference>
<gene>
    <name evidence="3" type="ORF">SAMN05444359_13318</name>
</gene>
<feature type="domain" description="Sulfatase-modifying factor enzyme-like" evidence="2">
    <location>
        <begin position="227"/>
        <end position="493"/>
    </location>
</feature>
<dbReference type="SUPFAM" id="SSF56436">
    <property type="entry name" value="C-type lectin-like"/>
    <property type="match status" value="1"/>
</dbReference>
<organism evidence="3 4">
    <name type="scientific">Neolewinella agarilytica</name>
    <dbReference type="NCBI Taxonomy" id="478744"/>
    <lineage>
        <taxon>Bacteria</taxon>
        <taxon>Pseudomonadati</taxon>
        <taxon>Bacteroidota</taxon>
        <taxon>Saprospiria</taxon>
        <taxon>Saprospirales</taxon>
        <taxon>Lewinellaceae</taxon>
        <taxon>Neolewinella</taxon>
    </lineage>
</organism>
<accession>A0A1H9N1X9</accession>
<dbReference type="OrthoDB" id="662753at2"/>
<dbReference type="AlphaFoldDB" id="A0A1H9N1X9"/>
<reference evidence="4" key="1">
    <citation type="submission" date="2016-10" db="EMBL/GenBank/DDBJ databases">
        <authorList>
            <person name="Varghese N."/>
            <person name="Submissions S."/>
        </authorList>
    </citation>
    <scope>NUCLEOTIDE SEQUENCE [LARGE SCALE GENOMIC DNA]</scope>
    <source>
        <strain evidence="4">DSM 24740</strain>
    </source>
</reference>
<dbReference type="STRING" id="478744.SAMN05444359_13318"/>
<proteinExistence type="predicted"/>
<dbReference type="GO" id="GO:0120147">
    <property type="term" value="F:formylglycine-generating oxidase activity"/>
    <property type="evidence" value="ECO:0007669"/>
    <property type="project" value="TreeGrafter"/>
</dbReference>
<dbReference type="InterPro" id="IPR051043">
    <property type="entry name" value="Sulfatase_Mod_Factor_Kinase"/>
</dbReference>
<evidence type="ECO:0000259" key="2">
    <source>
        <dbReference type="Pfam" id="PF03781"/>
    </source>
</evidence>
<dbReference type="Pfam" id="PF03781">
    <property type="entry name" value="FGE-sulfatase"/>
    <property type="match status" value="1"/>
</dbReference>
<keyword evidence="4" id="KW-1185">Reference proteome</keyword>
<keyword evidence="1" id="KW-0732">Signal</keyword>
<dbReference type="PANTHER" id="PTHR23150:SF19">
    <property type="entry name" value="FORMYLGLYCINE-GENERATING ENZYME"/>
    <property type="match status" value="1"/>
</dbReference>
<protein>
    <submittedName>
        <fullName evidence="3">Formylglycine-generating enzyme, required for sulfatase activity, contains SUMF1/FGE domain</fullName>
    </submittedName>
</protein>
<evidence type="ECO:0000313" key="3">
    <source>
        <dbReference type="EMBL" id="SER30000.1"/>
    </source>
</evidence>
<dbReference type="InterPro" id="IPR042095">
    <property type="entry name" value="SUMF_sf"/>
</dbReference>
<dbReference type="RefSeq" id="WP_090172697.1">
    <property type="nucleotide sequence ID" value="NZ_FOFB01000033.1"/>
</dbReference>